<dbReference type="Proteomes" id="UP001311799">
    <property type="component" value="Unassembled WGS sequence"/>
</dbReference>
<dbReference type="EMBL" id="JAWDEY010000034">
    <property type="protein sequence ID" value="KAK6588346.1"/>
    <property type="molecule type" value="Genomic_DNA"/>
</dbReference>
<gene>
    <name evidence="3" type="ORF">RS030_6865</name>
</gene>
<protein>
    <submittedName>
        <fullName evidence="3">Uncharacterized protein</fullName>
    </submittedName>
</protein>
<keyword evidence="2" id="KW-0732">Signal</keyword>
<feature type="compositionally biased region" description="Polar residues" evidence="1">
    <location>
        <begin position="45"/>
        <end position="55"/>
    </location>
</feature>
<comment type="caution">
    <text evidence="3">The sequence shown here is derived from an EMBL/GenBank/DDBJ whole genome shotgun (WGS) entry which is preliminary data.</text>
</comment>
<feature type="signal peptide" evidence="2">
    <location>
        <begin position="1"/>
        <end position="19"/>
    </location>
</feature>
<feature type="region of interest" description="Disordered" evidence="1">
    <location>
        <begin position="43"/>
        <end position="73"/>
    </location>
</feature>
<reference evidence="3 4" key="1">
    <citation type="submission" date="2023-10" db="EMBL/GenBank/DDBJ databases">
        <title>Comparative genomics analysis reveals potential genetic determinants of host preference in Cryptosporidium xiaoi.</title>
        <authorList>
            <person name="Xiao L."/>
            <person name="Li J."/>
        </authorList>
    </citation>
    <scope>NUCLEOTIDE SEQUENCE [LARGE SCALE GENOMIC DNA]</scope>
    <source>
        <strain evidence="3 4">52996</strain>
    </source>
</reference>
<proteinExistence type="predicted"/>
<feature type="compositionally biased region" description="Pro residues" evidence="1">
    <location>
        <begin position="56"/>
        <end position="69"/>
    </location>
</feature>
<organism evidence="3 4">
    <name type="scientific">Cryptosporidium xiaoi</name>
    <dbReference type="NCBI Taxonomy" id="659607"/>
    <lineage>
        <taxon>Eukaryota</taxon>
        <taxon>Sar</taxon>
        <taxon>Alveolata</taxon>
        <taxon>Apicomplexa</taxon>
        <taxon>Conoidasida</taxon>
        <taxon>Coccidia</taxon>
        <taxon>Eucoccidiorida</taxon>
        <taxon>Eimeriorina</taxon>
        <taxon>Cryptosporidiidae</taxon>
        <taxon>Cryptosporidium</taxon>
    </lineage>
</organism>
<sequence>MRKMKGVLLVFIFTLLSFGTSNENSFFSAEPYSLLRIRSDDKSDSNLGSGATVVSTPPPPPPPPLPPIPNVSSKPNNRQQLILTISITKVEKFLQLLEKLKNNYQACLELVEWLFEVLKNIIKCLKECINDIEQCKPCLESIKKKLEIRRNEEVEKGTEGICIDLIDEVLKFLTNIMEFKMSPLTIPSTTTPIITSTSTSAPTSTAE</sequence>
<keyword evidence="4" id="KW-1185">Reference proteome</keyword>
<evidence type="ECO:0000313" key="3">
    <source>
        <dbReference type="EMBL" id="KAK6588346.1"/>
    </source>
</evidence>
<evidence type="ECO:0000256" key="1">
    <source>
        <dbReference type="SAM" id="MobiDB-lite"/>
    </source>
</evidence>
<dbReference type="AlphaFoldDB" id="A0AAV9Y0X0"/>
<accession>A0AAV9Y0X0</accession>
<name>A0AAV9Y0X0_9CRYT</name>
<evidence type="ECO:0000313" key="4">
    <source>
        <dbReference type="Proteomes" id="UP001311799"/>
    </source>
</evidence>
<feature type="chain" id="PRO_5043339816" evidence="2">
    <location>
        <begin position="20"/>
        <end position="207"/>
    </location>
</feature>
<evidence type="ECO:0000256" key="2">
    <source>
        <dbReference type="SAM" id="SignalP"/>
    </source>
</evidence>